<dbReference type="InterPro" id="IPR015991">
    <property type="entry name" value="TatD/YcfH-like"/>
</dbReference>
<protein>
    <submittedName>
        <fullName evidence="5">TatD family deoxyribonuclease</fullName>
    </submittedName>
</protein>
<evidence type="ECO:0000256" key="4">
    <source>
        <dbReference type="PIRSR" id="PIRSR005902-1"/>
    </source>
</evidence>
<feature type="binding site" evidence="4">
    <location>
        <position position="128"/>
    </location>
    <ligand>
        <name>a divalent metal cation</name>
        <dbReference type="ChEBI" id="CHEBI:60240"/>
        <label>2</label>
    </ligand>
</feature>
<evidence type="ECO:0000256" key="1">
    <source>
        <dbReference type="ARBA" id="ARBA00009275"/>
    </source>
</evidence>
<dbReference type="FunFam" id="3.20.20.140:FF:000005">
    <property type="entry name" value="TatD family hydrolase"/>
    <property type="match status" value="1"/>
</dbReference>
<reference evidence="5 6" key="1">
    <citation type="journal article" date="2017" name="ISME J.">
        <title>Energy and carbon metabolisms in a deep terrestrial subsurface fluid microbial community.</title>
        <authorList>
            <person name="Momper L."/>
            <person name="Jungbluth S.P."/>
            <person name="Lee M.D."/>
            <person name="Amend J.P."/>
        </authorList>
    </citation>
    <scope>NUCLEOTIDE SEQUENCE [LARGE SCALE GENOMIC DNA]</scope>
    <source>
        <strain evidence="5">SURF_26</strain>
    </source>
</reference>
<dbReference type="InterPro" id="IPR032466">
    <property type="entry name" value="Metal_Hydrolase"/>
</dbReference>
<feature type="binding site" evidence="4">
    <location>
        <position position="151"/>
    </location>
    <ligand>
        <name>a divalent metal cation</name>
        <dbReference type="ChEBI" id="CHEBI:60240"/>
        <label>2</label>
    </ligand>
</feature>
<dbReference type="InterPro" id="IPR001130">
    <property type="entry name" value="TatD-like"/>
</dbReference>
<dbReference type="CDD" id="cd01310">
    <property type="entry name" value="TatD_DNAse"/>
    <property type="match status" value="1"/>
</dbReference>
<proteinExistence type="inferred from homology"/>
<dbReference type="SUPFAM" id="SSF51556">
    <property type="entry name" value="Metallo-dependent hydrolases"/>
    <property type="match status" value="1"/>
</dbReference>
<dbReference type="Pfam" id="PF01026">
    <property type="entry name" value="TatD_DNase"/>
    <property type="match status" value="1"/>
</dbReference>
<dbReference type="PANTHER" id="PTHR46124:SF2">
    <property type="entry name" value="D-AMINOACYL-TRNA DEACYLASE"/>
    <property type="match status" value="1"/>
</dbReference>
<evidence type="ECO:0000313" key="5">
    <source>
        <dbReference type="EMBL" id="RJP56292.1"/>
    </source>
</evidence>
<dbReference type="GO" id="GO:0046872">
    <property type="term" value="F:metal ion binding"/>
    <property type="evidence" value="ECO:0007669"/>
    <property type="project" value="UniProtKB-KW"/>
</dbReference>
<dbReference type="PIRSF" id="PIRSF005902">
    <property type="entry name" value="DNase_TatD"/>
    <property type="match status" value="1"/>
</dbReference>
<keyword evidence="2 4" id="KW-0479">Metal-binding</keyword>
<dbReference type="AlphaFoldDB" id="A0A3A4QU56"/>
<evidence type="ECO:0000256" key="3">
    <source>
        <dbReference type="ARBA" id="ARBA00022801"/>
    </source>
</evidence>
<feature type="binding site" evidence="4">
    <location>
        <position position="201"/>
    </location>
    <ligand>
        <name>a divalent metal cation</name>
        <dbReference type="ChEBI" id="CHEBI:60240"/>
        <label>1</label>
    </ligand>
</feature>
<evidence type="ECO:0000256" key="2">
    <source>
        <dbReference type="ARBA" id="ARBA00022723"/>
    </source>
</evidence>
<comment type="similarity">
    <text evidence="1">Belongs to the metallo-dependent hydrolases superfamily. TatD-type hydrolase family.</text>
</comment>
<gene>
    <name evidence="5" type="ORF">C4541_12550</name>
</gene>
<dbReference type="EMBL" id="QZJZ01000097">
    <property type="protein sequence ID" value="RJP56292.1"/>
    <property type="molecule type" value="Genomic_DNA"/>
</dbReference>
<dbReference type="NCBIfam" id="TIGR00010">
    <property type="entry name" value="YchF/TatD family DNA exonuclease"/>
    <property type="match status" value="1"/>
</dbReference>
<name>A0A3A4QU56_9BACT</name>
<feature type="binding site" evidence="4">
    <location>
        <position position="7"/>
    </location>
    <ligand>
        <name>a divalent metal cation</name>
        <dbReference type="ChEBI" id="CHEBI:60240"/>
        <label>1</label>
    </ligand>
</feature>
<feature type="binding site" evidence="4">
    <location>
        <position position="92"/>
    </location>
    <ligand>
        <name>a divalent metal cation</name>
        <dbReference type="ChEBI" id="CHEBI:60240"/>
        <label>1</label>
    </ligand>
</feature>
<dbReference type="Gene3D" id="3.20.20.140">
    <property type="entry name" value="Metal-dependent hydrolases"/>
    <property type="match status" value="1"/>
</dbReference>
<organism evidence="5 6">
    <name type="scientific">Candidatus Auribacter fodinae</name>
    <dbReference type="NCBI Taxonomy" id="2093366"/>
    <lineage>
        <taxon>Bacteria</taxon>
        <taxon>Pseudomonadati</taxon>
        <taxon>Candidatus Auribacterota</taxon>
        <taxon>Candidatus Auribacteria</taxon>
        <taxon>Candidatus Auribacterales</taxon>
        <taxon>Candidatus Auribacteraceae</taxon>
        <taxon>Candidatus Auribacter</taxon>
    </lineage>
</organism>
<dbReference type="InterPro" id="IPR018228">
    <property type="entry name" value="DNase_TatD-rel_CS"/>
</dbReference>
<dbReference type="PANTHER" id="PTHR46124">
    <property type="entry name" value="D-AMINOACYL-TRNA DEACYLASE"/>
    <property type="match status" value="1"/>
</dbReference>
<feature type="binding site" evidence="4">
    <location>
        <position position="5"/>
    </location>
    <ligand>
        <name>a divalent metal cation</name>
        <dbReference type="ChEBI" id="CHEBI:60240"/>
        <label>1</label>
    </ligand>
</feature>
<comment type="caution">
    <text evidence="5">The sequence shown here is derived from an EMBL/GenBank/DDBJ whole genome shotgun (WGS) entry which is preliminary data.</text>
</comment>
<accession>A0A3A4QU56</accession>
<keyword evidence="3" id="KW-0378">Hydrolase</keyword>
<sequence>MFDSHAHLCDEKFNHDRDDVIQRAYDNGVTAMLVVADSLNTCEQVCSLAARYSNMYPTAGIHPHNAAFVSEDTVVDLEHFIKTHRDVKAVGETGLDYYYGHDTVTVQKVLFEKQVCLADSLKLPLVIHCRDSQSDIVNILNKYSAVQGVFHCFSSDETFCNEVLEMGFYVSFSGIITFKNAQAIRDAAHCVPLDKLLVETDCPYLAPQGYRGKRNEPAFISATVKCLAEIKQCHVDEIVKRTTENARTLFQIED</sequence>
<dbReference type="PROSITE" id="PS01091">
    <property type="entry name" value="TATD_3"/>
    <property type="match status" value="1"/>
</dbReference>
<dbReference type="GO" id="GO:0005829">
    <property type="term" value="C:cytosol"/>
    <property type="evidence" value="ECO:0007669"/>
    <property type="project" value="TreeGrafter"/>
</dbReference>
<dbReference type="Proteomes" id="UP000266426">
    <property type="component" value="Unassembled WGS sequence"/>
</dbReference>
<dbReference type="GO" id="GO:0004536">
    <property type="term" value="F:DNA nuclease activity"/>
    <property type="evidence" value="ECO:0007669"/>
    <property type="project" value="InterPro"/>
</dbReference>
<evidence type="ECO:0000313" key="6">
    <source>
        <dbReference type="Proteomes" id="UP000266426"/>
    </source>
</evidence>
<dbReference type="GO" id="GO:0016788">
    <property type="term" value="F:hydrolase activity, acting on ester bonds"/>
    <property type="evidence" value="ECO:0007669"/>
    <property type="project" value="InterPro"/>
</dbReference>